<gene>
    <name evidence="1" type="ORF">AQUCO_02800122v1</name>
</gene>
<reference evidence="1 2" key="1">
    <citation type="submission" date="2017-09" db="EMBL/GenBank/DDBJ databases">
        <title>WGS assembly of Aquilegia coerulea Goldsmith.</title>
        <authorList>
            <person name="Hodges S."/>
            <person name="Kramer E."/>
            <person name="Nordborg M."/>
            <person name="Tomkins J."/>
            <person name="Borevitz J."/>
            <person name="Derieg N."/>
            <person name="Yan J."/>
            <person name="Mihaltcheva S."/>
            <person name="Hayes R.D."/>
            <person name="Rokhsar D."/>
        </authorList>
    </citation>
    <scope>NUCLEOTIDE SEQUENCE [LARGE SCALE GENOMIC DNA]</scope>
    <source>
        <strain evidence="2">cv. Goldsmith</strain>
    </source>
</reference>
<dbReference type="STRING" id="218851.A0A2G5D406"/>
<dbReference type="AlphaFoldDB" id="A0A2G5D406"/>
<keyword evidence="2" id="KW-1185">Reference proteome</keyword>
<sequence>MNTQKIRCYPFEFSGCSTYTDNSHPWQPWNMGVCCQSSLSASQADLQLSNLCSANSFKVGSDHLESETSVFNTAEHYYQLGTPMFSQLTDKSSYTDISSRDTLQSIVRYSLPSNQNPRPSENSYRTCTSLLGSEHSSPWQNNKLVIDNAALKRKNPSNSSDESHNTRIAYNPFTSELDQPSIHLTPDKNKQSTQTSCGVISYTSASPVSTRTAPLSKTRIRWTQDLHERFVECVNCLGGADSEYCYIFTLVQKFDLFNLHSFIVPTQRQLLRES</sequence>
<organism evidence="1 2">
    <name type="scientific">Aquilegia coerulea</name>
    <name type="common">Rocky mountain columbine</name>
    <dbReference type="NCBI Taxonomy" id="218851"/>
    <lineage>
        <taxon>Eukaryota</taxon>
        <taxon>Viridiplantae</taxon>
        <taxon>Streptophyta</taxon>
        <taxon>Embryophyta</taxon>
        <taxon>Tracheophyta</taxon>
        <taxon>Spermatophyta</taxon>
        <taxon>Magnoliopsida</taxon>
        <taxon>Ranunculales</taxon>
        <taxon>Ranunculaceae</taxon>
        <taxon>Thalictroideae</taxon>
        <taxon>Aquilegia</taxon>
    </lineage>
</organism>
<protein>
    <submittedName>
        <fullName evidence="1">Uncharacterized protein</fullName>
    </submittedName>
</protein>
<dbReference type="EMBL" id="KZ305045">
    <property type="protein sequence ID" value="PIA38228.1"/>
    <property type="molecule type" value="Genomic_DNA"/>
</dbReference>
<dbReference type="Gene3D" id="1.10.10.60">
    <property type="entry name" value="Homeodomain-like"/>
    <property type="match status" value="1"/>
</dbReference>
<accession>A0A2G5D406</accession>
<proteinExistence type="predicted"/>
<dbReference type="OrthoDB" id="551907at2759"/>
<name>A0A2G5D406_AQUCA</name>
<dbReference type="Proteomes" id="UP000230069">
    <property type="component" value="Unassembled WGS sequence"/>
</dbReference>
<evidence type="ECO:0000313" key="1">
    <source>
        <dbReference type="EMBL" id="PIA38228.1"/>
    </source>
</evidence>
<evidence type="ECO:0000313" key="2">
    <source>
        <dbReference type="Proteomes" id="UP000230069"/>
    </source>
</evidence>
<dbReference type="InParanoid" id="A0A2G5D406"/>